<dbReference type="SUPFAM" id="SSF63829">
    <property type="entry name" value="Calcium-dependent phosphotriesterase"/>
    <property type="match status" value="1"/>
</dbReference>
<evidence type="ECO:0000313" key="2">
    <source>
        <dbReference type="Proteomes" id="UP000779809"/>
    </source>
</evidence>
<reference evidence="1" key="1">
    <citation type="submission" date="2020-07" db="EMBL/GenBank/DDBJ databases">
        <title>Huge and variable diversity of episymbiotic CPR bacteria and DPANN archaea in groundwater ecosystems.</title>
        <authorList>
            <person name="He C.Y."/>
            <person name="Keren R."/>
            <person name="Whittaker M."/>
            <person name="Farag I.F."/>
            <person name="Doudna J."/>
            <person name="Cate J.H.D."/>
            <person name="Banfield J.F."/>
        </authorList>
    </citation>
    <scope>NUCLEOTIDE SEQUENCE</scope>
    <source>
        <strain evidence="1">NC_groundwater_580_Pr5_B-0.1um_64_19</strain>
    </source>
</reference>
<comment type="caution">
    <text evidence="1">The sequence shown here is derived from an EMBL/GenBank/DDBJ whole genome shotgun (WGS) entry which is preliminary data.</text>
</comment>
<evidence type="ECO:0000313" key="1">
    <source>
        <dbReference type="EMBL" id="MBI2677891.1"/>
    </source>
</evidence>
<gene>
    <name evidence="1" type="ORF">HYX28_03835</name>
</gene>
<dbReference type="Proteomes" id="UP000779809">
    <property type="component" value="Unassembled WGS sequence"/>
</dbReference>
<protein>
    <submittedName>
        <fullName evidence="1">Uncharacterized protein</fullName>
    </submittedName>
</protein>
<organism evidence="1 2">
    <name type="scientific">Candidatus Korobacter versatilis</name>
    <dbReference type="NCBI Taxonomy" id="658062"/>
    <lineage>
        <taxon>Bacteria</taxon>
        <taxon>Pseudomonadati</taxon>
        <taxon>Acidobacteriota</taxon>
        <taxon>Terriglobia</taxon>
        <taxon>Terriglobales</taxon>
        <taxon>Candidatus Korobacteraceae</taxon>
        <taxon>Candidatus Korobacter</taxon>
    </lineage>
</organism>
<dbReference type="AlphaFoldDB" id="A0A932A722"/>
<proteinExistence type="predicted"/>
<dbReference type="EMBL" id="JACPNR010000004">
    <property type="protein sequence ID" value="MBI2677891.1"/>
    <property type="molecule type" value="Genomic_DNA"/>
</dbReference>
<sequence length="270" mass="29324">MRIASDGKRTVRYRVQGLDRVPDGGIIDFAFSGENDVAILVATPPKGDEYVLTFDEDGKLKSTLQLDTAGWRSRHFAPLADGGLLALGAETSKTDPKRQSQAIWAFDASGSRSHRVVLSKDLLQPAAGAKASEKAEFNQSLAFSALQQSSDGRIYIMHYGQRGLVHVLSPSLELLTTIKPKVPEPGYLEGLHEHAGRILLTLVKLEAPGSPEIAEVQLQEYGVDGKLSRSFFQRDPALGSAFACYDGQSFTFVGVGHDSRLRLVHALPSH</sequence>
<name>A0A932A722_9BACT</name>
<accession>A0A932A722</accession>